<feature type="non-terminal residue" evidence="2">
    <location>
        <position position="1"/>
    </location>
</feature>
<organism evidence="2 3">
    <name type="scientific">Ensete ventricosum</name>
    <name type="common">Abyssinian banana</name>
    <name type="synonym">Musa ensete</name>
    <dbReference type="NCBI Taxonomy" id="4639"/>
    <lineage>
        <taxon>Eukaryota</taxon>
        <taxon>Viridiplantae</taxon>
        <taxon>Streptophyta</taxon>
        <taxon>Embryophyta</taxon>
        <taxon>Tracheophyta</taxon>
        <taxon>Spermatophyta</taxon>
        <taxon>Magnoliopsida</taxon>
        <taxon>Liliopsida</taxon>
        <taxon>Zingiberales</taxon>
        <taxon>Musaceae</taxon>
        <taxon>Ensete</taxon>
    </lineage>
</organism>
<dbReference type="AlphaFoldDB" id="A0A426YXS4"/>
<sequence>VGEQDEVDEGEGAAGVLPLSLVVAARILVACVALRDRRRVVPDFGLVFR</sequence>
<gene>
    <name evidence="2" type="ORF">B296_00041670</name>
</gene>
<keyword evidence="1" id="KW-0472">Membrane</keyword>
<proteinExistence type="predicted"/>
<protein>
    <submittedName>
        <fullName evidence="2">Uncharacterized protein</fullName>
    </submittedName>
</protein>
<comment type="caution">
    <text evidence="2">The sequence shown here is derived from an EMBL/GenBank/DDBJ whole genome shotgun (WGS) entry which is preliminary data.</text>
</comment>
<keyword evidence="1" id="KW-1133">Transmembrane helix</keyword>
<dbReference type="EMBL" id="AMZH03009591">
    <property type="protein sequence ID" value="RRT56518.1"/>
    <property type="molecule type" value="Genomic_DNA"/>
</dbReference>
<feature type="transmembrane region" description="Helical" evidence="1">
    <location>
        <begin position="12"/>
        <end position="34"/>
    </location>
</feature>
<dbReference type="Proteomes" id="UP000287651">
    <property type="component" value="Unassembled WGS sequence"/>
</dbReference>
<keyword evidence="1" id="KW-0812">Transmembrane</keyword>
<reference evidence="2 3" key="1">
    <citation type="journal article" date="2014" name="Agronomy (Basel)">
        <title>A Draft Genome Sequence for Ensete ventricosum, the Drought-Tolerant Tree Against Hunger.</title>
        <authorList>
            <person name="Harrison J."/>
            <person name="Moore K.A."/>
            <person name="Paszkiewicz K."/>
            <person name="Jones T."/>
            <person name="Grant M."/>
            <person name="Ambacheew D."/>
            <person name="Muzemil S."/>
            <person name="Studholme D.J."/>
        </authorList>
    </citation>
    <scope>NUCLEOTIDE SEQUENCE [LARGE SCALE GENOMIC DNA]</scope>
</reference>
<evidence type="ECO:0000313" key="3">
    <source>
        <dbReference type="Proteomes" id="UP000287651"/>
    </source>
</evidence>
<evidence type="ECO:0000313" key="2">
    <source>
        <dbReference type="EMBL" id="RRT56518.1"/>
    </source>
</evidence>
<name>A0A426YXS4_ENSVE</name>
<evidence type="ECO:0000256" key="1">
    <source>
        <dbReference type="SAM" id="Phobius"/>
    </source>
</evidence>
<accession>A0A426YXS4</accession>